<dbReference type="EMBL" id="BBWV01000002">
    <property type="protein sequence ID" value="GAO42897.1"/>
    <property type="molecule type" value="Genomic_DNA"/>
</dbReference>
<proteinExistence type="predicted"/>
<keyword evidence="2" id="KW-1185">Reference proteome</keyword>
<dbReference type="GO" id="GO:0006355">
    <property type="term" value="P:regulation of DNA-templated transcription"/>
    <property type="evidence" value="ECO:0007669"/>
    <property type="project" value="InterPro"/>
</dbReference>
<evidence type="ECO:0000313" key="2">
    <source>
        <dbReference type="Proteomes" id="UP000033121"/>
    </source>
</evidence>
<name>A0A0E9MYV7_9BACT</name>
<sequence>MTNRLLKGAHLSERKCREIIHLFREDLNATQIAHVTHVSRITVNSYLKKIRMAIAAHNLPAQLINSQDTVNGQESPLLYGVFRNYKRIQIIPLQGYEIGALEEIHRLYPEMHAVIDFGNWRLHRLDNNLHANGSPAMDEISGFWGWIKSRLQKFRGLHRNTIYLHVKESEFRYNHRDDSMEDHLQRLLFANDY</sequence>
<accession>A0A0E9MYV7</accession>
<gene>
    <name evidence="1" type="ORF">FPE01S_02_00020</name>
</gene>
<reference evidence="1 2" key="1">
    <citation type="submission" date="2015-04" db="EMBL/GenBank/DDBJ databases">
        <title>Whole genome shotgun sequence of Flavihumibacter petaseus NBRC 106054.</title>
        <authorList>
            <person name="Miyazawa S."/>
            <person name="Hosoyama A."/>
            <person name="Hashimoto M."/>
            <person name="Noguchi M."/>
            <person name="Tsuchikane K."/>
            <person name="Ohji S."/>
            <person name="Yamazoe A."/>
            <person name="Ichikawa N."/>
            <person name="Kimura A."/>
            <person name="Fujita N."/>
        </authorList>
    </citation>
    <scope>NUCLEOTIDE SEQUENCE [LARGE SCALE GENOMIC DNA]</scope>
    <source>
        <strain evidence="1 2">NBRC 106054</strain>
    </source>
</reference>
<dbReference type="SUPFAM" id="SSF46894">
    <property type="entry name" value="C-terminal effector domain of the bipartite response regulators"/>
    <property type="match status" value="1"/>
</dbReference>
<evidence type="ECO:0000313" key="1">
    <source>
        <dbReference type="EMBL" id="GAO42897.1"/>
    </source>
</evidence>
<organism evidence="1 2">
    <name type="scientific">Flavihumibacter petaseus NBRC 106054</name>
    <dbReference type="NCBI Taxonomy" id="1220578"/>
    <lineage>
        <taxon>Bacteria</taxon>
        <taxon>Pseudomonadati</taxon>
        <taxon>Bacteroidota</taxon>
        <taxon>Chitinophagia</taxon>
        <taxon>Chitinophagales</taxon>
        <taxon>Chitinophagaceae</taxon>
        <taxon>Flavihumibacter</taxon>
    </lineage>
</organism>
<dbReference type="RefSeq" id="WP_046368870.1">
    <property type="nucleotide sequence ID" value="NZ_BBWV01000002.1"/>
</dbReference>
<dbReference type="InterPro" id="IPR016032">
    <property type="entry name" value="Sig_transdc_resp-reg_C-effctor"/>
</dbReference>
<protein>
    <submittedName>
        <fullName evidence="1">Uncharacterized protein</fullName>
    </submittedName>
</protein>
<dbReference type="GO" id="GO:0003677">
    <property type="term" value="F:DNA binding"/>
    <property type="evidence" value="ECO:0007669"/>
    <property type="project" value="InterPro"/>
</dbReference>
<dbReference type="InterPro" id="IPR036388">
    <property type="entry name" value="WH-like_DNA-bd_sf"/>
</dbReference>
<dbReference type="Proteomes" id="UP000033121">
    <property type="component" value="Unassembled WGS sequence"/>
</dbReference>
<comment type="caution">
    <text evidence="1">The sequence shown here is derived from an EMBL/GenBank/DDBJ whole genome shotgun (WGS) entry which is preliminary data.</text>
</comment>
<dbReference type="Gene3D" id="1.10.10.10">
    <property type="entry name" value="Winged helix-like DNA-binding domain superfamily/Winged helix DNA-binding domain"/>
    <property type="match status" value="1"/>
</dbReference>
<dbReference type="STRING" id="1220578.FPE01S_02_00020"/>
<dbReference type="AlphaFoldDB" id="A0A0E9MYV7"/>
<dbReference type="OrthoDB" id="9783459at2"/>